<name>A0AAW1VC19_9CUCU</name>
<evidence type="ECO:0000313" key="12">
    <source>
        <dbReference type="EMBL" id="KAK9889847.1"/>
    </source>
</evidence>
<evidence type="ECO:0000256" key="7">
    <source>
        <dbReference type="ARBA" id="ARBA00022574"/>
    </source>
</evidence>
<keyword evidence="7 11" id="KW-0853">WD repeat</keyword>
<dbReference type="CDD" id="cd00200">
    <property type="entry name" value="WD40"/>
    <property type="match status" value="1"/>
</dbReference>
<evidence type="ECO:0000256" key="2">
    <source>
        <dbReference type="ARBA" id="ARBA00004496"/>
    </source>
</evidence>
<evidence type="ECO:0000256" key="8">
    <source>
        <dbReference type="ARBA" id="ARBA00022694"/>
    </source>
</evidence>
<dbReference type="Gene3D" id="2.130.10.10">
    <property type="entry name" value="YVTN repeat-like/Quinoprotein amine dehydrogenase"/>
    <property type="match status" value="4"/>
</dbReference>
<feature type="repeat" description="WD" evidence="11">
    <location>
        <begin position="634"/>
        <end position="675"/>
    </location>
</feature>
<keyword evidence="8" id="KW-0819">tRNA processing</keyword>
<dbReference type="GO" id="GO:0005634">
    <property type="term" value="C:nucleus"/>
    <property type="evidence" value="ECO:0007669"/>
    <property type="project" value="UniProtKB-SubCell"/>
</dbReference>
<dbReference type="PROSITE" id="PS50294">
    <property type="entry name" value="WD_REPEATS_REGION"/>
    <property type="match status" value="2"/>
</dbReference>
<dbReference type="GO" id="GO:0033588">
    <property type="term" value="C:elongator holoenzyme complex"/>
    <property type="evidence" value="ECO:0007669"/>
    <property type="project" value="InterPro"/>
</dbReference>
<gene>
    <name evidence="12" type="ORF">WA026_007210</name>
</gene>
<accession>A0AAW1VC19</accession>
<dbReference type="InterPro" id="IPR036322">
    <property type="entry name" value="WD40_repeat_dom_sf"/>
</dbReference>
<feature type="repeat" description="WD" evidence="11">
    <location>
        <begin position="364"/>
        <end position="394"/>
    </location>
</feature>
<dbReference type="PANTHER" id="PTHR44111">
    <property type="entry name" value="ELONGATOR COMPLEX PROTEIN 2"/>
    <property type="match status" value="1"/>
</dbReference>
<evidence type="ECO:0000256" key="11">
    <source>
        <dbReference type="PROSITE-ProRule" id="PRU00221"/>
    </source>
</evidence>
<evidence type="ECO:0000256" key="1">
    <source>
        <dbReference type="ARBA" id="ARBA00004123"/>
    </source>
</evidence>
<evidence type="ECO:0000256" key="5">
    <source>
        <dbReference type="ARBA" id="ARBA00020267"/>
    </source>
</evidence>
<dbReference type="GO" id="GO:0005737">
    <property type="term" value="C:cytoplasm"/>
    <property type="evidence" value="ECO:0007669"/>
    <property type="project" value="UniProtKB-SubCell"/>
</dbReference>
<keyword evidence="9" id="KW-0677">Repeat</keyword>
<dbReference type="GO" id="GO:0002098">
    <property type="term" value="P:tRNA wobble uridine modification"/>
    <property type="evidence" value="ECO:0007669"/>
    <property type="project" value="InterPro"/>
</dbReference>
<evidence type="ECO:0000256" key="3">
    <source>
        <dbReference type="ARBA" id="ARBA00005043"/>
    </source>
</evidence>
<dbReference type="SMART" id="SM00320">
    <property type="entry name" value="WD40"/>
    <property type="match status" value="11"/>
</dbReference>
<dbReference type="Proteomes" id="UP001431783">
    <property type="component" value="Unassembled WGS sequence"/>
</dbReference>
<organism evidence="12 13">
    <name type="scientific">Henosepilachna vigintioctopunctata</name>
    <dbReference type="NCBI Taxonomy" id="420089"/>
    <lineage>
        <taxon>Eukaryota</taxon>
        <taxon>Metazoa</taxon>
        <taxon>Ecdysozoa</taxon>
        <taxon>Arthropoda</taxon>
        <taxon>Hexapoda</taxon>
        <taxon>Insecta</taxon>
        <taxon>Pterygota</taxon>
        <taxon>Neoptera</taxon>
        <taxon>Endopterygota</taxon>
        <taxon>Coleoptera</taxon>
        <taxon>Polyphaga</taxon>
        <taxon>Cucujiformia</taxon>
        <taxon>Coccinelloidea</taxon>
        <taxon>Coccinellidae</taxon>
        <taxon>Epilachninae</taxon>
        <taxon>Epilachnini</taxon>
        <taxon>Henosepilachna</taxon>
    </lineage>
</organism>
<comment type="caution">
    <text evidence="12">The sequence shown here is derived from an EMBL/GenBank/DDBJ whole genome shotgun (WGS) entry which is preliminary data.</text>
</comment>
<dbReference type="InterPro" id="IPR015943">
    <property type="entry name" value="WD40/YVTN_repeat-like_dom_sf"/>
</dbReference>
<evidence type="ECO:0000256" key="10">
    <source>
        <dbReference type="ARBA" id="ARBA00023242"/>
    </source>
</evidence>
<evidence type="ECO:0000256" key="4">
    <source>
        <dbReference type="ARBA" id="ARBA00005881"/>
    </source>
</evidence>
<comment type="subcellular location">
    <subcellularLocation>
        <location evidence="2">Cytoplasm</location>
    </subcellularLocation>
    <subcellularLocation>
        <location evidence="1">Nucleus</location>
    </subcellularLocation>
</comment>
<feature type="repeat" description="WD" evidence="11">
    <location>
        <begin position="271"/>
        <end position="312"/>
    </location>
</feature>
<dbReference type="PROSITE" id="PS50082">
    <property type="entry name" value="WD_REPEATS_2"/>
    <property type="match status" value="4"/>
</dbReference>
<dbReference type="PANTHER" id="PTHR44111:SF1">
    <property type="entry name" value="ELONGATOR COMPLEX PROTEIN 2"/>
    <property type="match status" value="1"/>
</dbReference>
<proteinExistence type="inferred from homology"/>
<dbReference type="PROSITE" id="PS00678">
    <property type="entry name" value="WD_REPEATS_1"/>
    <property type="match status" value="1"/>
</dbReference>
<reference evidence="12 13" key="1">
    <citation type="submission" date="2023-03" db="EMBL/GenBank/DDBJ databases">
        <title>Genome insight into feeding habits of ladybird beetles.</title>
        <authorList>
            <person name="Li H.-S."/>
            <person name="Huang Y.-H."/>
            <person name="Pang H."/>
        </authorList>
    </citation>
    <scope>NUCLEOTIDE SEQUENCE [LARGE SCALE GENOMIC DNA]</scope>
    <source>
        <strain evidence="12">SYSU_2023b</strain>
        <tissue evidence="12">Whole body</tissue>
    </source>
</reference>
<keyword evidence="13" id="KW-1185">Reference proteome</keyword>
<dbReference type="InterPro" id="IPR019775">
    <property type="entry name" value="WD40_repeat_CS"/>
</dbReference>
<dbReference type="Pfam" id="PF00400">
    <property type="entry name" value="WD40"/>
    <property type="match status" value="7"/>
</dbReference>
<evidence type="ECO:0000313" key="13">
    <source>
        <dbReference type="Proteomes" id="UP001431783"/>
    </source>
</evidence>
<evidence type="ECO:0000256" key="9">
    <source>
        <dbReference type="ARBA" id="ARBA00022737"/>
    </source>
</evidence>
<dbReference type="SUPFAM" id="SSF50978">
    <property type="entry name" value="WD40 repeat-like"/>
    <property type="match status" value="2"/>
</dbReference>
<dbReference type="InterPro" id="IPR037289">
    <property type="entry name" value="Elp2"/>
</dbReference>
<keyword evidence="6" id="KW-0963">Cytoplasm</keyword>
<comment type="pathway">
    <text evidence="3">tRNA modification; 5-methoxycarbonylmethyl-2-thiouridine-tRNA biosynthesis.</text>
</comment>
<comment type="similarity">
    <text evidence="4">Belongs to the WD repeat ELP2 family.</text>
</comment>
<sequence length="789" mass="88850">MENKKFESIYISSNCNQCTNALHWGNNNLICYASSNSVCIYDPEVGSGGKVTHTLAKHSGLVNSVRWLKGSDIPDEDEIISGSVDGNVIVWTKNVNDYSHEVLGHTSNITLVDGLYKEENKKDAVVVAAAMDGTVKIWLRKTPTENFTLRQTIEFGYNISIAMRISILDYLNNQLILAVTLDDSTIRIYLEEDDQQLLFKPSVKLKGHEDWVCGLDFTRDGEDILLASSSQDNFIRIWRITKQERNDLNEEETANMRTLEQDYRIYVESVLIGHEGWVYSVAWNPVNKTLLSCSWDKTMVIWEFDEENNLWLDNIRVGEVGGNTLGFFGGMFGPDGDSMLGYGYHGAFHVWRNNGVDWSPSVTVGGHFKDVTDLAWDPEGSYLFSVSADQTCRIHAPWVTDSIPITWHEIARPQVHGYDMNSIAVFSKYKYASASEEKVIRAFAAPQNFIDNYRRICKVDNSLDQNGDISDAPKGASVPSLGLSNKAVYNNDNSEHSQKKSSKDIYPEESHFSAVDLEEPPTEETLLQNTLWPEIRKLYGHGYEVYCLASSADGNYLASACKSTTQEHAAVLLWDTSDWKLIQKLISHSLTVAQISFSPDSQRILTVSRDRRWTIFEKNIQNQFILSGTTNKATGVHARVIWCCCWTHDSKFFSTGSRDGKLAVWTKNSDKPVESVLGQYEPASTHLSLPKDSITAVASAPCFISGQYLFAVGLECGIISFYKWSRTDLWQRVLEFDRSIGHHLTVKRIQFRPFLGQAGYKEKDENILQVASCSADSAVKIFNLIVSEL</sequence>
<feature type="repeat" description="WD" evidence="11">
    <location>
        <begin position="205"/>
        <end position="248"/>
    </location>
</feature>
<dbReference type="EMBL" id="JARQZJ010000123">
    <property type="protein sequence ID" value="KAK9889847.1"/>
    <property type="molecule type" value="Genomic_DNA"/>
</dbReference>
<evidence type="ECO:0000256" key="6">
    <source>
        <dbReference type="ARBA" id="ARBA00022490"/>
    </source>
</evidence>
<keyword evidence="10" id="KW-0539">Nucleus</keyword>
<dbReference type="AlphaFoldDB" id="A0AAW1VC19"/>
<protein>
    <recommendedName>
        <fullName evidence="5">Elongator complex protein 2</fullName>
    </recommendedName>
</protein>
<dbReference type="FunFam" id="2.130.10.10:FF:000400">
    <property type="entry name" value="Elongator acetyltransferase complex subunit 2"/>
    <property type="match status" value="1"/>
</dbReference>
<dbReference type="InterPro" id="IPR001680">
    <property type="entry name" value="WD40_rpt"/>
</dbReference>